<proteinExistence type="predicted"/>
<dbReference type="Proteomes" id="UP001596956">
    <property type="component" value="Unassembled WGS sequence"/>
</dbReference>
<dbReference type="InterPro" id="IPR006764">
    <property type="entry name" value="SAM_dep_MeTrfase_SAV2177_type"/>
</dbReference>
<comment type="caution">
    <text evidence="1">The sequence shown here is derived from an EMBL/GenBank/DDBJ whole genome shotgun (WGS) entry which is preliminary data.</text>
</comment>
<evidence type="ECO:0000313" key="2">
    <source>
        <dbReference type="Proteomes" id="UP001596956"/>
    </source>
</evidence>
<dbReference type="SUPFAM" id="SSF53335">
    <property type="entry name" value="S-adenosyl-L-methionine-dependent methyltransferases"/>
    <property type="match status" value="1"/>
</dbReference>
<dbReference type="InterPro" id="IPR029063">
    <property type="entry name" value="SAM-dependent_MTases_sf"/>
</dbReference>
<dbReference type="Gene3D" id="3.40.50.150">
    <property type="entry name" value="Vaccinia Virus protein VP39"/>
    <property type="match status" value="1"/>
</dbReference>
<dbReference type="Pfam" id="PF04672">
    <property type="entry name" value="Methyltransf_19"/>
    <property type="match status" value="1"/>
</dbReference>
<dbReference type="GO" id="GO:0032259">
    <property type="term" value="P:methylation"/>
    <property type="evidence" value="ECO:0007669"/>
    <property type="project" value="UniProtKB-KW"/>
</dbReference>
<evidence type="ECO:0000313" key="1">
    <source>
        <dbReference type="EMBL" id="MFD0799825.1"/>
    </source>
</evidence>
<reference evidence="2" key="1">
    <citation type="journal article" date="2019" name="Int. J. Syst. Evol. Microbiol.">
        <title>The Global Catalogue of Microorganisms (GCM) 10K type strain sequencing project: providing services to taxonomists for standard genome sequencing and annotation.</title>
        <authorList>
            <consortium name="The Broad Institute Genomics Platform"/>
            <consortium name="The Broad Institute Genome Sequencing Center for Infectious Disease"/>
            <person name="Wu L."/>
            <person name="Ma J."/>
        </authorList>
    </citation>
    <scope>NUCLEOTIDE SEQUENCE [LARGE SCALE GENOMIC DNA]</scope>
    <source>
        <strain evidence="2">CCUG 63369</strain>
    </source>
</reference>
<dbReference type="EMBL" id="JBHTHR010000006">
    <property type="protein sequence ID" value="MFD0799825.1"/>
    <property type="molecule type" value="Genomic_DNA"/>
</dbReference>
<gene>
    <name evidence="1" type="ORF">ACFQZU_00620</name>
</gene>
<accession>A0ABW3B9U5</accession>
<protein>
    <submittedName>
        <fullName evidence="1">SAM-dependent methyltransferase</fullName>
        <ecNumber evidence="1">2.1.1.-</ecNumber>
    </submittedName>
</protein>
<dbReference type="GO" id="GO:0008168">
    <property type="term" value="F:methyltransferase activity"/>
    <property type="evidence" value="ECO:0007669"/>
    <property type="project" value="UniProtKB-KW"/>
</dbReference>
<name>A0ABW3B9U5_9ACTN</name>
<sequence>MNNTGPGPTFALPTAASAARLYDFYLGGKNNYPVDRDLAAQIETQVPEIKPMARANRRFLSRVVDHMAAQGIDQFLDIGSGLPAENPVHEVARRHHPGARVVYIDYDPTVRVHAEALLAEDPDITGVVQADMREPEAVFAHRELTDRLDLERPVGLLLVAMLHFLTDEEDPAGLLHRYLDHLPTDSFVAISHVESDTAPERAAALERLYGSSTSALRARSHTEIARFFDELDLVDPPGLAHIGTWHSRPIPKTDDGPPIPPEQAWGLGGLARLTHRH</sequence>
<dbReference type="PIRSF" id="PIRSF017393">
    <property type="entry name" value="MTase_SAV2177"/>
    <property type="match status" value="1"/>
</dbReference>
<dbReference type="EC" id="2.1.1.-" evidence="1"/>
<organism evidence="1 2">
    <name type="scientific">Streptomonospora algeriensis</name>
    <dbReference type="NCBI Taxonomy" id="995084"/>
    <lineage>
        <taxon>Bacteria</taxon>
        <taxon>Bacillati</taxon>
        <taxon>Actinomycetota</taxon>
        <taxon>Actinomycetes</taxon>
        <taxon>Streptosporangiales</taxon>
        <taxon>Nocardiopsidaceae</taxon>
        <taxon>Streptomonospora</taxon>
    </lineage>
</organism>
<keyword evidence="1" id="KW-0808">Transferase</keyword>
<keyword evidence="2" id="KW-1185">Reference proteome</keyword>
<keyword evidence="1" id="KW-0489">Methyltransferase</keyword>